<organism evidence="6 7">
    <name type="scientific">Caenorhabditis nigoni</name>
    <dbReference type="NCBI Taxonomy" id="1611254"/>
    <lineage>
        <taxon>Eukaryota</taxon>
        <taxon>Metazoa</taxon>
        <taxon>Ecdysozoa</taxon>
        <taxon>Nematoda</taxon>
        <taxon>Chromadorea</taxon>
        <taxon>Rhabditida</taxon>
        <taxon>Rhabditina</taxon>
        <taxon>Rhabditomorpha</taxon>
        <taxon>Rhabditoidea</taxon>
        <taxon>Rhabditidae</taxon>
        <taxon>Peloderinae</taxon>
        <taxon>Caenorhabditis</taxon>
    </lineage>
</organism>
<evidence type="ECO:0000256" key="3">
    <source>
        <dbReference type="ARBA" id="ARBA00022840"/>
    </source>
</evidence>
<dbReference type="Pfam" id="PF00005">
    <property type="entry name" value="ABC_tran"/>
    <property type="match status" value="1"/>
</dbReference>
<comment type="caution">
    <text evidence="6">The sequence shown here is derived from an EMBL/GenBank/DDBJ whole genome shotgun (WGS) entry which is preliminary data.</text>
</comment>
<evidence type="ECO:0000256" key="2">
    <source>
        <dbReference type="ARBA" id="ARBA00022741"/>
    </source>
</evidence>
<dbReference type="SUPFAM" id="SSF52540">
    <property type="entry name" value="P-loop containing nucleoside triphosphate hydrolases"/>
    <property type="match status" value="1"/>
</dbReference>
<dbReference type="Gene3D" id="3.40.50.300">
    <property type="entry name" value="P-loop containing nucleotide triphosphate hydrolases"/>
    <property type="match status" value="1"/>
</dbReference>
<dbReference type="PROSITE" id="PS50893">
    <property type="entry name" value="ABC_TRANSPORTER_2"/>
    <property type="match status" value="1"/>
</dbReference>
<dbReference type="EMBL" id="PDUG01000005">
    <property type="protein sequence ID" value="PIC26067.1"/>
    <property type="molecule type" value="Genomic_DNA"/>
</dbReference>
<dbReference type="PROSITE" id="PS00211">
    <property type="entry name" value="ABC_TRANSPORTER_1"/>
    <property type="match status" value="1"/>
</dbReference>
<evidence type="ECO:0000313" key="6">
    <source>
        <dbReference type="EMBL" id="PIC26067.1"/>
    </source>
</evidence>
<dbReference type="Proteomes" id="UP000230233">
    <property type="component" value="Chromosome V"/>
</dbReference>
<sequence length="301" mass="33280">MKKEGKSSKQAEEQMKQQIANKAKKGGKKNAAKQNDDDDAPPAELLQRRKEYSVKFQFPETDKLNPPVLGLYGVTFGYGNDILFKNIDFGVDMDSRIAIVGPNGVGKSTLLKLLIGKIEPVSFYINGLIDIPNFQQSGELRKHRTLRIGWFDQHANEALNGEQTPVEFLCTKFNIDYQEARKQLGTTGLAAHAHTVKIRDLSGGQKSRVALCNLALGSPDIIILDEPTNNLDIESIDALAEAIENFNGGVLMVTHDERLVVQTKCELWIVEDQDIAPVDGDFETYKADVLKALGEALAVKK</sequence>
<gene>
    <name evidence="6" type="primary">Cnig_chr_V.g18758</name>
    <name evidence="6" type="ORF">B9Z55_018758</name>
</gene>
<dbReference type="GO" id="GO:0016887">
    <property type="term" value="F:ATP hydrolysis activity"/>
    <property type="evidence" value="ECO:0007669"/>
    <property type="project" value="InterPro"/>
</dbReference>
<dbReference type="InterPro" id="IPR027417">
    <property type="entry name" value="P-loop_NTPase"/>
</dbReference>
<keyword evidence="7" id="KW-1185">Reference proteome</keyword>
<keyword evidence="2" id="KW-0547">Nucleotide-binding</keyword>
<dbReference type="InterPro" id="IPR003593">
    <property type="entry name" value="AAA+_ATPase"/>
</dbReference>
<evidence type="ECO:0000313" key="7">
    <source>
        <dbReference type="Proteomes" id="UP000230233"/>
    </source>
</evidence>
<dbReference type="OrthoDB" id="2110130at2759"/>
<dbReference type="STRING" id="1611254.A0A2G5TFM4"/>
<dbReference type="PANTHER" id="PTHR19211">
    <property type="entry name" value="ATP-BINDING TRANSPORT PROTEIN-RELATED"/>
    <property type="match status" value="1"/>
</dbReference>
<dbReference type="PANTHER" id="PTHR19211:SF14">
    <property type="entry name" value="ATP-BINDING CASSETTE SUB-FAMILY F MEMBER 1"/>
    <property type="match status" value="1"/>
</dbReference>
<name>A0A2G5TFM4_9PELO</name>
<proteinExistence type="predicted"/>
<feature type="compositionally biased region" description="Basic residues" evidence="4">
    <location>
        <begin position="22"/>
        <end position="31"/>
    </location>
</feature>
<accession>A0A2G5TFM4</accession>
<dbReference type="SMART" id="SM00382">
    <property type="entry name" value="AAA"/>
    <property type="match status" value="1"/>
</dbReference>
<keyword evidence="1" id="KW-0677">Repeat</keyword>
<dbReference type="AlphaFoldDB" id="A0A2G5TFM4"/>
<evidence type="ECO:0000256" key="1">
    <source>
        <dbReference type="ARBA" id="ARBA00022737"/>
    </source>
</evidence>
<feature type="region of interest" description="Disordered" evidence="4">
    <location>
        <begin position="1"/>
        <end position="43"/>
    </location>
</feature>
<dbReference type="InterPro" id="IPR050611">
    <property type="entry name" value="ABCF"/>
</dbReference>
<reference evidence="7" key="1">
    <citation type="submission" date="2017-10" db="EMBL/GenBank/DDBJ databases">
        <title>Rapid genome shrinkage in a self-fertile nematode reveals novel sperm competition proteins.</title>
        <authorList>
            <person name="Yin D."/>
            <person name="Schwarz E.M."/>
            <person name="Thomas C.G."/>
            <person name="Felde R.L."/>
            <person name="Korf I.F."/>
            <person name="Cutter A.D."/>
            <person name="Schartner C.M."/>
            <person name="Ralston E.J."/>
            <person name="Meyer B.J."/>
            <person name="Haag E.S."/>
        </authorList>
    </citation>
    <scope>NUCLEOTIDE SEQUENCE [LARGE SCALE GENOMIC DNA]</scope>
    <source>
        <strain evidence="7">JU1422</strain>
    </source>
</reference>
<dbReference type="GO" id="GO:0005524">
    <property type="term" value="F:ATP binding"/>
    <property type="evidence" value="ECO:0007669"/>
    <property type="project" value="UniProtKB-KW"/>
</dbReference>
<feature type="compositionally biased region" description="Basic and acidic residues" evidence="4">
    <location>
        <begin position="1"/>
        <end position="15"/>
    </location>
</feature>
<evidence type="ECO:0000259" key="5">
    <source>
        <dbReference type="PROSITE" id="PS50893"/>
    </source>
</evidence>
<dbReference type="FunFam" id="3.40.50.300:FF:002050">
    <property type="entry name" value="ABC transporter, class F"/>
    <property type="match status" value="1"/>
</dbReference>
<evidence type="ECO:0000256" key="4">
    <source>
        <dbReference type="SAM" id="MobiDB-lite"/>
    </source>
</evidence>
<dbReference type="InterPro" id="IPR017871">
    <property type="entry name" value="ABC_transporter-like_CS"/>
</dbReference>
<dbReference type="InterPro" id="IPR003439">
    <property type="entry name" value="ABC_transporter-like_ATP-bd"/>
</dbReference>
<keyword evidence="3" id="KW-0067">ATP-binding</keyword>
<dbReference type="CDD" id="cd03221">
    <property type="entry name" value="ABCF_EF-3"/>
    <property type="match status" value="1"/>
</dbReference>
<feature type="domain" description="ABC transporter" evidence="5">
    <location>
        <begin position="69"/>
        <end position="297"/>
    </location>
</feature>
<protein>
    <recommendedName>
        <fullName evidence="5">ABC transporter domain-containing protein</fullName>
    </recommendedName>
</protein>